<organism evidence="4 5">
    <name type="scientific">Ornithinibacillus salinisoli</name>
    <dbReference type="NCBI Taxonomy" id="1848459"/>
    <lineage>
        <taxon>Bacteria</taxon>
        <taxon>Bacillati</taxon>
        <taxon>Bacillota</taxon>
        <taxon>Bacilli</taxon>
        <taxon>Bacillales</taxon>
        <taxon>Bacillaceae</taxon>
        <taxon>Ornithinibacillus</taxon>
    </lineage>
</organism>
<feature type="compositionally biased region" description="Polar residues" evidence="2">
    <location>
        <begin position="400"/>
        <end position="411"/>
    </location>
</feature>
<evidence type="ECO:0000313" key="4">
    <source>
        <dbReference type="EMBL" id="MFD2044105.1"/>
    </source>
</evidence>
<comment type="caution">
    <text evidence="4">The sequence shown here is derived from an EMBL/GenBank/DDBJ whole genome shotgun (WGS) entry which is preliminary data.</text>
</comment>
<dbReference type="InterPro" id="IPR021136">
    <property type="entry name" value="Flagellar_hook_control-like_C"/>
</dbReference>
<dbReference type="InterPro" id="IPR038610">
    <property type="entry name" value="FliK-like_C_sf"/>
</dbReference>
<keyword evidence="4" id="KW-0282">Flagellum</keyword>
<keyword evidence="5" id="KW-1185">Reference proteome</keyword>
<feature type="coiled-coil region" evidence="1">
    <location>
        <begin position="85"/>
        <end position="112"/>
    </location>
</feature>
<accession>A0ABW4VZS1</accession>
<gene>
    <name evidence="4" type="ORF">ACFSJF_07505</name>
</gene>
<keyword evidence="4" id="KW-0966">Cell projection</keyword>
<dbReference type="RefSeq" id="WP_377555693.1">
    <property type="nucleotide sequence ID" value="NZ_JBHUHQ010000013.1"/>
</dbReference>
<feature type="domain" description="Flagellar hook-length control protein-like C-terminal" evidence="3">
    <location>
        <begin position="304"/>
        <end position="381"/>
    </location>
</feature>
<evidence type="ECO:0000259" key="3">
    <source>
        <dbReference type="Pfam" id="PF02120"/>
    </source>
</evidence>
<keyword evidence="4" id="KW-0969">Cilium</keyword>
<keyword evidence="1" id="KW-0175">Coiled coil</keyword>
<evidence type="ECO:0000313" key="5">
    <source>
        <dbReference type="Proteomes" id="UP001597383"/>
    </source>
</evidence>
<name>A0ABW4VZS1_9BACI</name>
<dbReference type="EMBL" id="JBHUHQ010000013">
    <property type="protein sequence ID" value="MFD2044105.1"/>
    <property type="molecule type" value="Genomic_DNA"/>
</dbReference>
<sequence>MNALGLLLISQAGKNVLPVSTNKQDTTKDGDMFQELLLQLGNERSEDSVNLSGNKVNVLSEIMNSSPLALQWMDGLEPFETNQTMLGQQSQLNELSEQLQDVDHELLELTLQQLEIAEDGQLLNLESVNMDLQDNIALQGQFMEIFSKMSTIIQGISTDQDMKKAAPKILDLLQQWTALNKNSGNEKNIMNLVTQEGTKDQGVLKDLLQSFQKRNQLVSNHQYNSDAKVTSTDVVKWLRHAMQKHSQGESTLNQSVNATVFSTTPITKLEQFVIHVNQTQEAKPVDKQLMDQVQKVMKSSKFLSMANGTNQLSLTLRPENLGDMMVKLTQVNGEMTVKIMVTSQATKEMLESNMNQLKNMFSPHQVSIEKQDVNTQQQGQNLQKDQEGQAFKEQNDNQDGHSPSDQGQQQDNDLDFESTFKDLILNEKV</sequence>
<dbReference type="CDD" id="cd17470">
    <property type="entry name" value="T3SS_Flik_C"/>
    <property type="match status" value="1"/>
</dbReference>
<feature type="compositionally biased region" description="Polar residues" evidence="2">
    <location>
        <begin position="373"/>
        <end position="383"/>
    </location>
</feature>
<feature type="region of interest" description="Disordered" evidence="2">
    <location>
        <begin position="371"/>
        <end position="417"/>
    </location>
</feature>
<dbReference type="Gene3D" id="3.30.750.140">
    <property type="match status" value="1"/>
</dbReference>
<protein>
    <submittedName>
        <fullName evidence="4">Flagellar hook-length control protein FliK</fullName>
    </submittedName>
</protein>
<dbReference type="Proteomes" id="UP001597383">
    <property type="component" value="Unassembled WGS sequence"/>
</dbReference>
<evidence type="ECO:0000256" key="2">
    <source>
        <dbReference type="SAM" id="MobiDB-lite"/>
    </source>
</evidence>
<evidence type="ECO:0000256" key="1">
    <source>
        <dbReference type="SAM" id="Coils"/>
    </source>
</evidence>
<proteinExistence type="predicted"/>
<reference evidence="5" key="1">
    <citation type="journal article" date="2019" name="Int. J. Syst. Evol. Microbiol.">
        <title>The Global Catalogue of Microorganisms (GCM) 10K type strain sequencing project: providing services to taxonomists for standard genome sequencing and annotation.</title>
        <authorList>
            <consortium name="The Broad Institute Genomics Platform"/>
            <consortium name="The Broad Institute Genome Sequencing Center for Infectious Disease"/>
            <person name="Wu L."/>
            <person name="Ma J."/>
        </authorList>
    </citation>
    <scope>NUCLEOTIDE SEQUENCE [LARGE SCALE GENOMIC DNA]</scope>
    <source>
        <strain evidence="5">R28</strain>
    </source>
</reference>
<dbReference type="Pfam" id="PF02120">
    <property type="entry name" value="Flg_hook"/>
    <property type="match status" value="1"/>
</dbReference>